<proteinExistence type="predicted"/>
<name>A0ABS4QDH5_9NOCA</name>
<sequence length="35" mass="4089">MKRHIEFGSYRDHLTGAAGLSEHVIDRLRSRLLRP</sequence>
<accession>A0ABS4QDH5</accession>
<comment type="caution">
    <text evidence="1">The sequence shown here is derived from an EMBL/GenBank/DDBJ whole genome shotgun (WGS) entry which is preliminary data.</text>
</comment>
<gene>
    <name evidence="1" type="ORF">BJ987_002640</name>
</gene>
<protein>
    <submittedName>
        <fullName evidence="1">Uncharacterized protein</fullName>
    </submittedName>
</protein>
<keyword evidence="2" id="KW-1185">Reference proteome</keyword>
<reference evidence="1 2" key="1">
    <citation type="submission" date="2021-03" db="EMBL/GenBank/DDBJ databases">
        <title>Sequencing the genomes of 1000 actinobacteria strains.</title>
        <authorList>
            <person name="Klenk H.-P."/>
        </authorList>
    </citation>
    <scope>NUCLEOTIDE SEQUENCE [LARGE SCALE GENOMIC DNA]</scope>
    <source>
        <strain evidence="1 2">DSM 45516</strain>
    </source>
</reference>
<evidence type="ECO:0000313" key="2">
    <source>
        <dbReference type="Proteomes" id="UP001519325"/>
    </source>
</evidence>
<organism evidence="1 2">
    <name type="scientific">Nocardia goodfellowii</name>
    <dbReference type="NCBI Taxonomy" id="882446"/>
    <lineage>
        <taxon>Bacteria</taxon>
        <taxon>Bacillati</taxon>
        <taxon>Actinomycetota</taxon>
        <taxon>Actinomycetes</taxon>
        <taxon>Mycobacteriales</taxon>
        <taxon>Nocardiaceae</taxon>
        <taxon>Nocardia</taxon>
    </lineage>
</organism>
<dbReference type="Proteomes" id="UP001519325">
    <property type="component" value="Unassembled WGS sequence"/>
</dbReference>
<dbReference type="EMBL" id="JAGGMR010000001">
    <property type="protein sequence ID" value="MBP2189739.1"/>
    <property type="molecule type" value="Genomic_DNA"/>
</dbReference>
<evidence type="ECO:0000313" key="1">
    <source>
        <dbReference type="EMBL" id="MBP2189739.1"/>
    </source>
</evidence>